<dbReference type="InterPro" id="IPR005200">
    <property type="entry name" value="Endo-beta-glucanase"/>
</dbReference>
<keyword evidence="20" id="KW-1185">Reference proteome</keyword>
<dbReference type="Pfam" id="PF02412">
    <property type="entry name" value="TSP_3"/>
    <property type="match status" value="6"/>
</dbReference>
<dbReference type="InterPro" id="IPR010538">
    <property type="entry name" value="DHOR"/>
</dbReference>
<dbReference type="PROSITE" id="PS52005">
    <property type="entry name" value="CBM56"/>
    <property type="match status" value="2"/>
</dbReference>
<dbReference type="KEGG" id="tvd:SG34_012225"/>
<dbReference type="EC" id="3.2.1.39" evidence="3"/>
<dbReference type="Pfam" id="PF03640">
    <property type="entry name" value="Lipoprotein_15"/>
    <property type="match status" value="1"/>
</dbReference>
<proteinExistence type="inferred from homology"/>
<feature type="region of interest" description="Disordered" evidence="14">
    <location>
        <begin position="1197"/>
        <end position="1247"/>
    </location>
</feature>
<feature type="domain" description="CBM56" evidence="18">
    <location>
        <begin position="990"/>
        <end position="1079"/>
    </location>
</feature>
<dbReference type="GO" id="GO:0009055">
    <property type="term" value="F:electron transfer activity"/>
    <property type="evidence" value="ECO:0007669"/>
    <property type="project" value="InterPro"/>
</dbReference>
<dbReference type="Pfam" id="PF22184">
    <property type="entry name" value="CBM_56"/>
    <property type="match status" value="2"/>
</dbReference>
<feature type="compositionally biased region" description="Polar residues" evidence="14">
    <location>
        <begin position="1106"/>
        <end position="1116"/>
    </location>
</feature>
<evidence type="ECO:0000256" key="5">
    <source>
        <dbReference type="ARBA" id="ARBA00022723"/>
    </source>
</evidence>
<comment type="catalytic activity">
    <reaction evidence="1">
        <text>Hydrolysis of (1-&gt;3)-beta-D-glucosidic linkages in (1-&gt;3)-beta-D-glucans.</text>
        <dbReference type="EC" id="3.2.1.39"/>
    </reaction>
</comment>
<keyword evidence="9" id="KW-0119">Carbohydrate metabolism</keyword>
<dbReference type="PROSITE" id="PS51007">
    <property type="entry name" value="CYTC"/>
    <property type="match status" value="1"/>
</dbReference>
<feature type="domain" description="Fibronectin type-III" evidence="16">
    <location>
        <begin position="997"/>
        <end position="1088"/>
    </location>
</feature>
<evidence type="ECO:0000256" key="14">
    <source>
        <dbReference type="SAM" id="MobiDB-lite"/>
    </source>
</evidence>
<dbReference type="SUPFAM" id="SSF103647">
    <property type="entry name" value="TSP type-3 repeat"/>
    <property type="match status" value="4"/>
</dbReference>
<evidence type="ECO:0000256" key="3">
    <source>
        <dbReference type="ARBA" id="ARBA00012780"/>
    </source>
</evidence>
<dbReference type="Gene3D" id="4.10.1080.10">
    <property type="entry name" value="TSP type-3 repeat"/>
    <property type="match status" value="2"/>
</dbReference>
<dbReference type="SUPFAM" id="SSF46626">
    <property type="entry name" value="Cytochrome c"/>
    <property type="match status" value="1"/>
</dbReference>
<evidence type="ECO:0000256" key="8">
    <source>
        <dbReference type="ARBA" id="ARBA00023004"/>
    </source>
</evidence>
<dbReference type="InterPro" id="IPR005297">
    <property type="entry name" value="Lipoprotein_repeat"/>
</dbReference>
<reference evidence="19 20" key="2">
    <citation type="journal article" date="2022" name="Mar. Drugs">
        <title>Bioassay-Guided Fractionation Leads to the Detection of Cholic Acid Generated by the Rare Thalassomonas sp.</title>
        <authorList>
            <person name="Pheiffer F."/>
            <person name="Schneider Y.K."/>
            <person name="Hansen E.H."/>
            <person name="Andersen J.H."/>
            <person name="Isaksson J."/>
            <person name="Busche T."/>
            <person name="R C."/>
            <person name="Kalinowski J."/>
            <person name="Zyl L.V."/>
            <person name="Trindade M."/>
        </authorList>
    </citation>
    <scope>NUCLEOTIDE SEQUENCE [LARGE SCALE GENOMIC DNA]</scope>
    <source>
        <strain evidence="19 20">XOM25</strain>
    </source>
</reference>
<name>A0AAE9Z7S9_9GAMM</name>
<reference evidence="19 20" key="1">
    <citation type="journal article" date="2015" name="Genome Announc.">
        <title>Draft Genome Sequences of Marine Isolates of Thalassomonas viridans and Thalassomonas actiniarum.</title>
        <authorList>
            <person name="Olonade I."/>
            <person name="van Zyl L.J."/>
            <person name="Trindade M."/>
        </authorList>
    </citation>
    <scope>NUCLEOTIDE SEQUENCE [LARGE SCALE GENOMIC DNA]</scope>
    <source>
        <strain evidence="19 20">XOM25</strain>
    </source>
</reference>
<keyword evidence="8 13" id="KW-0408">Iron</keyword>
<dbReference type="GO" id="GO:0052861">
    <property type="term" value="F:endo-1,3(4)-beta-glucanase activity"/>
    <property type="evidence" value="ECO:0007669"/>
    <property type="project" value="InterPro"/>
</dbReference>
<dbReference type="InterPro" id="IPR040720">
    <property type="entry name" value="GH81_C"/>
</dbReference>
<dbReference type="InterPro" id="IPR028974">
    <property type="entry name" value="TSP_type-3_rpt"/>
</dbReference>
<evidence type="ECO:0000256" key="9">
    <source>
        <dbReference type="ARBA" id="ARBA00023277"/>
    </source>
</evidence>
<evidence type="ECO:0000259" key="16">
    <source>
        <dbReference type="PROSITE" id="PS50853"/>
    </source>
</evidence>
<dbReference type="PROSITE" id="PS50853">
    <property type="entry name" value="FN3"/>
    <property type="match status" value="1"/>
</dbReference>
<dbReference type="GO" id="GO:0005509">
    <property type="term" value="F:calcium ion binding"/>
    <property type="evidence" value="ECO:0007669"/>
    <property type="project" value="InterPro"/>
</dbReference>
<dbReference type="InterPro" id="IPR009056">
    <property type="entry name" value="Cyt_c-like_dom"/>
</dbReference>
<evidence type="ECO:0000256" key="11">
    <source>
        <dbReference type="ARBA" id="ARBA00023316"/>
    </source>
</evidence>
<evidence type="ECO:0000256" key="2">
    <source>
        <dbReference type="ARBA" id="ARBA00010730"/>
    </source>
</evidence>
<protein>
    <recommendedName>
        <fullName evidence="3">glucan endo-1,3-beta-D-glucosidase</fullName>
        <ecNumber evidence="3">3.2.1.39</ecNumber>
    </recommendedName>
</protein>
<dbReference type="InterPro" id="IPR040451">
    <property type="entry name" value="GH81_N"/>
</dbReference>
<evidence type="ECO:0000313" key="19">
    <source>
        <dbReference type="EMBL" id="WDE07579.1"/>
    </source>
</evidence>
<keyword evidence="10" id="KW-0326">Glycosidase</keyword>
<evidence type="ECO:0000259" key="18">
    <source>
        <dbReference type="PROSITE" id="PS52005"/>
    </source>
</evidence>
<feature type="chain" id="PRO_5042285433" description="glucan endo-1,3-beta-D-glucosidase" evidence="15">
    <location>
        <begin position="38"/>
        <end position="2005"/>
    </location>
</feature>
<dbReference type="Gene3D" id="2.70.98.30">
    <property type="entry name" value="Golgi alpha-mannosidase II, domain 4"/>
    <property type="match status" value="1"/>
</dbReference>
<dbReference type="GO" id="GO:0042973">
    <property type="term" value="F:glucan endo-1,3-beta-D-glucosidase activity"/>
    <property type="evidence" value="ECO:0007669"/>
    <property type="project" value="UniProtKB-EC"/>
</dbReference>
<evidence type="ECO:0000256" key="15">
    <source>
        <dbReference type="SAM" id="SignalP"/>
    </source>
</evidence>
<dbReference type="Proteomes" id="UP000032352">
    <property type="component" value="Chromosome"/>
</dbReference>
<accession>A0AAE9Z7S9</accession>
<evidence type="ECO:0000256" key="13">
    <source>
        <dbReference type="PROSITE-ProRule" id="PRU00433"/>
    </source>
</evidence>
<dbReference type="Pfam" id="PF03639">
    <property type="entry name" value="Glyco_hydro_81"/>
    <property type="match status" value="1"/>
</dbReference>
<dbReference type="PANTHER" id="PTHR31983">
    <property type="entry name" value="ENDO-1,3(4)-BETA-GLUCANASE 1"/>
    <property type="match status" value="1"/>
</dbReference>
<keyword evidence="7" id="KW-0378">Hydrolase</keyword>
<dbReference type="EMBL" id="CP059733">
    <property type="protein sequence ID" value="WDE07579.1"/>
    <property type="molecule type" value="Genomic_DNA"/>
</dbReference>
<keyword evidence="12" id="KW-0624">Polysaccharide degradation</keyword>
<feature type="region of interest" description="Disordered" evidence="14">
    <location>
        <begin position="1070"/>
        <end position="1134"/>
    </location>
</feature>
<dbReference type="RefSeq" id="WP_274038603.1">
    <property type="nucleotide sequence ID" value="NZ_CP059733.1"/>
</dbReference>
<dbReference type="GO" id="GO:0071555">
    <property type="term" value="P:cell wall organization"/>
    <property type="evidence" value="ECO:0007669"/>
    <property type="project" value="UniProtKB-KW"/>
</dbReference>
<evidence type="ECO:0000256" key="7">
    <source>
        <dbReference type="ARBA" id="ARBA00022801"/>
    </source>
</evidence>
<comment type="similarity">
    <text evidence="2">Belongs to the glycosyl hydrolase 81 family.</text>
</comment>
<dbReference type="GO" id="GO:0030246">
    <property type="term" value="F:carbohydrate binding"/>
    <property type="evidence" value="ECO:0007669"/>
    <property type="project" value="UniProtKB-UniRule"/>
</dbReference>
<dbReference type="Pfam" id="PF17652">
    <property type="entry name" value="Glyco_hydro81C"/>
    <property type="match status" value="1"/>
</dbReference>
<evidence type="ECO:0000256" key="1">
    <source>
        <dbReference type="ARBA" id="ARBA00000382"/>
    </source>
</evidence>
<feature type="domain" description="Cytochrome c" evidence="17">
    <location>
        <begin position="1852"/>
        <end position="2005"/>
    </location>
</feature>
<dbReference type="GO" id="GO:0000272">
    <property type="term" value="P:polysaccharide catabolic process"/>
    <property type="evidence" value="ECO:0007669"/>
    <property type="project" value="UniProtKB-KW"/>
</dbReference>
<evidence type="ECO:0000256" key="10">
    <source>
        <dbReference type="ARBA" id="ARBA00023295"/>
    </source>
</evidence>
<dbReference type="GO" id="GO:0020037">
    <property type="term" value="F:heme binding"/>
    <property type="evidence" value="ECO:0007669"/>
    <property type="project" value="InterPro"/>
</dbReference>
<dbReference type="PANTHER" id="PTHR31983:SF0">
    <property type="entry name" value="GLUCAN ENDO-1,3-BETA-D-GLUCOSIDASE 2"/>
    <property type="match status" value="1"/>
</dbReference>
<dbReference type="Gene3D" id="1.10.760.10">
    <property type="entry name" value="Cytochrome c-like domain"/>
    <property type="match status" value="1"/>
</dbReference>
<organism evidence="19 20">
    <name type="scientific">Thalassomonas viridans</name>
    <dbReference type="NCBI Taxonomy" id="137584"/>
    <lineage>
        <taxon>Bacteria</taxon>
        <taxon>Pseudomonadati</taxon>
        <taxon>Pseudomonadota</taxon>
        <taxon>Gammaproteobacteria</taxon>
        <taxon>Alteromonadales</taxon>
        <taxon>Colwelliaceae</taxon>
        <taxon>Thalassomonas</taxon>
    </lineage>
</organism>
<dbReference type="InterPro" id="IPR003367">
    <property type="entry name" value="Thrombospondin_3-like_rpt"/>
</dbReference>
<dbReference type="InterPro" id="IPR003961">
    <property type="entry name" value="FN3_dom"/>
</dbReference>
<dbReference type="InterPro" id="IPR047569">
    <property type="entry name" value="CBM56"/>
</dbReference>
<gene>
    <name evidence="19" type="ORF">SG34_012225</name>
</gene>
<dbReference type="PROSITE" id="PS52008">
    <property type="entry name" value="GH81"/>
    <property type="match status" value="1"/>
</dbReference>
<dbReference type="GO" id="GO:0007155">
    <property type="term" value="P:cell adhesion"/>
    <property type="evidence" value="ECO:0007669"/>
    <property type="project" value="InterPro"/>
</dbReference>
<evidence type="ECO:0000256" key="6">
    <source>
        <dbReference type="ARBA" id="ARBA00022729"/>
    </source>
</evidence>
<keyword evidence="4 13" id="KW-0349">Heme</keyword>
<evidence type="ECO:0000259" key="17">
    <source>
        <dbReference type="PROSITE" id="PS51007"/>
    </source>
</evidence>
<keyword evidence="6 15" id="KW-0732">Signal</keyword>
<evidence type="ECO:0000313" key="20">
    <source>
        <dbReference type="Proteomes" id="UP000032352"/>
    </source>
</evidence>
<dbReference type="Pfam" id="PF06537">
    <property type="entry name" value="DHOR"/>
    <property type="match status" value="1"/>
</dbReference>
<feature type="compositionally biased region" description="Polar residues" evidence="14">
    <location>
        <begin position="1070"/>
        <end position="1088"/>
    </location>
</feature>
<feature type="domain" description="CBM56" evidence="18">
    <location>
        <begin position="1117"/>
        <end position="1208"/>
    </location>
</feature>
<sequence>METTSNFKRWRQPLRLIRPGCSAALLALTGVISCVQAADWPTEQIGAGAVSLEAVGEQLFDWQGPFPRSSRTTPANPYLTSNFTGPIPTNDWASSLLMDPFSKSLYAHPLSFKATNEGLEVSLPPVTIGNVDNMGETSVRRMHDGNVDLVVKPSTFAPVDARADKITDWSYDIVMANGSRAMKSTIAHGLPYAFFEFTASEPVISLKRGTSMEVVGNHGHQLHIRIWDPIANRFNHYGLFAPSGTNWSISATQLSADLPSGKNYFTLAGLPDGANKTFLAFADKAYNFVTDTKVSWSVSDTSGQVSTQYQITTEVKAEGNSGGTLMALYPHQWRNLSGNTTGDEYQSIRGVMKLVAGSSFTTVMDYHGILPRMPNLPDAGAVGQVTQHLADYYGYGASLTPKFIQPGADAGNTGYDTYWMGKNLNRLSGLIGIADMLDDSDAGVTPMTTDMLDSLKGQLEYWFDGNKPTPDSYFYYNQDYGTLIGYPASYGSDNDLNDHHFHYGYWINAAAQVALRDPDWARDENWGGMVKELINDIAGYDRNSSRYPFLRNFDIYEGHSWASGTVPHNPDGVWAGGNNNEASSEGINAWAGLILWGEATGDKAIRDLGIYLYTHEVETANSYWFNLYGDIGHKDYPNIEASRVWGGGYDHSTWWTEDPVQTHAINFLPITAASMYLGENPDFVQQNFDAIWGEYELWDGNSGVEDKELMRDRWQDLISEYLAFADPDAALARWKSTNISDDPVNGIDPALGIEFGESRAHTYHHIKSLQLLGQPDFSIRPVGHSLGLVFNKNGVKTYVAYNAANTDKTLLFSDGKGLVVPANSMAQGPGVTISDSDNDGVADPLDLCPNTPTGTQVDANGCPVTVTDSDNDGVIDSQDLCPNTPAGTQVDANGCPIMITDSDNDGVADNLDLCPNTPAGTQVDANGCPVTVTDSDNDGVADNLDLCPDTPAGTQVDANGCPVTVTDSDNDGVADNLDLCPNTPAGIQVDANGCPLVVQEFGIAQNTATSVTFYVNTNDWAIVHYQVNSGGQLNVQMTHNGSRNEYTVTGLNPGDSIDYWFTYNTPTGAIDTPSQPSYTVTGSTTPNDSDNDGVPDSSDLCPGTPAGTQVDNSGCPVTTPEPEPTPDDDFGITQPSTTAVNFYVNTSDWAIVHYKVNKGTQQNVTMAAIGNQKTYTVEGLTPGDSIDYWFTYNTPTGAIDTPPQPTYQVASTPDGPDTPAPDSDGDGIPDSRDLCADTPPGTQVDNNGCPVNTLVNQEVASANGLLVGGADSPFPGFTLYSFDNDSTGQSNCFDACAQSWPPLLVTDGVPSGIPHQSDLSTVDRGNGTFQVAYLGKPLYFYSGDSAAGQTGGQGQNNLWWTVGYGQTLGEIVPLYDESTPLADAITFDRGDALVTRFSDRARDRHAKENHFQAYDHFLSFYWEDRTAAIEIIDYVAKGGSSIRMNVKTLNKLDDLQAENRWWYMGNNTLAEYCGNGVMTTQDNRNYVKEESWNCRENRPIQIGDKLEFEISQFLDAATLARGRANYYGTTYLYIVGEGIVPWDVTDKEAFVGGKTFQRDSVPIPESARAGGDTSLHVQMTAEPDGHFQQMATNLAYDNGQPWVLGRRLHHSSFVDGSHDENAENGVFEEVAGLTERHYINERCSSCHVRNGRAVAAEPGKALEKWVFKVGDVNGNPHPELGRVLQGRASGAVGEGSASIASWTEANGLRSPNYQFSGITPEQFSARITPQLNGLGLLEAIPESSILALADENDSNGDGISGKAAKVLDPVTGETRLGRFGYKAGNASIEHQVAMALNVDMGVMTSILPNPDCGSAQTDCARSGSQLADEHLENLVKYISLLGVRSLRDYNDPEVLRGKQVFNNISCNVCHIESFETSEFHPLAELRSQTIYPYTDMLLHDMGPGLADNLGEGLATGAEWRTAPLWGVGLAACVTGGVTGIPGGVAFGLDGNETCTPKHGYLHDGRARTLDEAILWHGGEGQAAADAYRNLSAGDKTALLKFIGSL</sequence>
<keyword evidence="5 13" id="KW-0479">Metal-binding</keyword>
<feature type="signal peptide" evidence="15">
    <location>
        <begin position="1"/>
        <end position="37"/>
    </location>
</feature>
<keyword evidence="11" id="KW-0961">Cell wall biogenesis/degradation</keyword>
<dbReference type="InterPro" id="IPR036909">
    <property type="entry name" value="Cyt_c-like_dom_sf"/>
</dbReference>
<evidence type="ECO:0000256" key="4">
    <source>
        <dbReference type="ARBA" id="ARBA00022617"/>
    </source>
</evidence>
<evidence type="ECO:0000256" key="12">
    <source>
        <dbReference type="ARBA" id="ARBA00023326"/>
    </source>
</evidence>